<dbReference type="OrthoDB" id="7441206at2"/>
<dbReference type="Proteomes" id="UP000036834">
    <property type="component" value="Unassembled WGS sequence"/>
</dbReference>
<dbReference type="InterPro" id="IPR048350">
    <property type="entry name" value="S-Me-THD-like_C"/>
</dbReference>
<evidence type="ECO:0000313" key="3">
    <source>
        <dbReference type="EMBL" id="GED68443.1"/>
    </source>
</evidence>
<dbReference type="Pfam" id="PF06032">
    <property type="entry name" value="S-Me-THD_N"/>
    <property type="match status" value="1"/>
</dbReference>
<sequence length="353" mass="37207">MAKIAITKSMMEAAVYGGAVLGGGGGGWIEDGMETGRLALEVGTPYLYTADEMNDEDLLATVALVGAPAAENQFVKPMHYVRALQLLERTIGQPIKGIITNENGAGTTVNGWFQAAVTGLPVIDMPCNGRAHPTGSMGAMNLHQVEGYTSHHAAVGGKDELYHEVCVSGQLQQAAGLVRKVSVEAGGLVVVARNPIMVSYAREHGAAGAIQQAIEVGEALLGAKGEAAIEAVCKKLGGRVVTVGQVDEFELTTAGGFDVGRVVISGHEMTFWNEYMTLEQNGERLGTFPDLIMTLDAQTAKPIVSAEIEKGQKIAVIHVPKEKLILSTTMHNKELLAAVEGVVNKPILSHIFG</sequence>
<dbReference type="InterPro" id="IPR010318">
    <property type="entry name" value="S-Me-THD_N"/>
</dbReference>
<dbReference type="SUPFAM" id="SSF160991">
    <property type="entry name" value="CV3147-like"/>
    <property type="match status" value="1"/>
</dbReference>
<reference evidence="4" key="2">
    <citation type="submission" date="2015-07" db="EMBL/GenBank/DDBJ databases">
        <title>MeaNS - Measles Nucleotide Surveillance Program.</title>
        <authorList>
            <person name="Tran T."/>
            <person name="Druce J."/>
        </authorList>
    </citation>
    <scope>NUCLEOTIDE SEQUENCE</scope>
    <source>
        <strain evidence="4">DSM 9887</strain>
    </source>
</reference>
<protein>
    <submittedName>
        <fullName evidence="4">OsrF</fullName>
    </submittedName>
</protein>
<evidence type="ECO:0000313" key="6">
    <source>
        <dbReference type="Proteomes" id="UP000319578"/>
    </source>
</evidence>
<reference evidence="3 6" key="3">
    <citation type="submission" date="2019-06" db="EMBL/GenBank/DDBJ databases">
        <title>Whole genome shotgun sequence of Brevibacillus reuszeri NBRC 15719.</title>
        <authorList>
            <person name="Hosoyama A."/>
            <person name="Uohara A."/>
            <person name="Ohji S."/>
            <person name="Ichikawa N."/>
        </authorList>
    </citation>
    <scope>NUCLEOTIDE SEQUENCE [LARGE SCALE GENOMIC DNA]</scope>
    <source>
        <strain evidence="3 6">NBRC 15719</strain>
    </source>
</reference>
<comment type="caution">
    <text evidence="4">The sequence shown here is derived from an EMBL/GenBank/DDBJ whole genome shotgun (WGS) entry which is preliminary data.</text>
</comment>
<dbReference type="EMBL" id="BJON01000008">
    <property type="protein sequence ID" value="GED68443.1"/>
    <property type="molecule type" value="Genomic_DNA"/>
</dbReference>
<evidence type="ECO:0000259" key="2">
    <source>
        <dbReference type="Pfam" id="PF20906"/>
    </source>
</evidence>
<dbReference type="EMBL" id="LGIQ01000005">
    <property type="protein sequence ID" value="KNB73207.1"/>
    <property type="molecule type" value="Genomic_DNA"/>
</dbReference>
<proteinExistence type="predicted"/>
<dbReference type="InterPro" id="IPR027479">
    <property type="entry name" value="S-Me-THD_N_sf"/>
</dbReference>
<dbReference type="InterPro" id="IPR024071">
    <property type="entry name" value="S-Me-THD_C_sf"/>
</dbReference>
<name>A0A0K9YX41_9BACL</name>
<evidence type="ECO:0000259" key="1">
    <source>
        <dbReference type="Pfam" id="PF06032"/>
    </source>
</evidence>
<dbReference type="PATRIC" id="fig|54915.3.peg.6255"/>
<evidence type="ECO:0000313" key="5">
    <source>
        <dbReference type="Proteomes" id="UP000036834"/>
    </source>
</evidence>
<feature type="domain" description="S-Me-THD-like C-terminal" evidence="2">
    <location>
        <begin position="174"/>
        <end position="324"/>
    </location>
</feature>
<evidence type="ECO:0000313" key="4">
    <source>
        <dbReference type="EMBL" id="KNB73207.1"/>
    </source>
</evidence>
<gene>
    <name evidence="4" type="ORF">ADS79_04330</name>
    <name evidence="3" type="ORF">BRE01_21450</name>
</gene>
<dbReference type="RefSeq" id="WP_049737200.1">
    <property type="nucleotide sequence ID" value="NZ_BJON01000008.1"/>
</dbReference>
<organism evidence="4 5">
    <name type="scientific">Brevibacillus reuszeri</name>
    <dbReference type="NCBI Taxonomy" id="54915"/>
    <lineage>
        <taxon>Bacteria</taxon>
        <taxon>Bacillati</taxon>
        <taxon>Bacillota</taxon>
        <taxon>Bacilli</taxon>
        <taxon>Bacillales</taxon>
        <taxon>Paenibacillaceae</taxon>
        <taxon>Brevibacillus</taxon>
    </lineage>
</organism>
<keyword evidence="6" id="KW-1185">Reference proteome</keyword>
<dbReference type="Proteomes" id="UP000319578">
    <property type="component" value="Unassembled WGS sequence"/>
</dbReference>
<accession>A0A0K9YX41</accession>
<dbReference type="Pfam" id="PF20906">
    <property type="entry name" value="S-Me-THD_C"/>
    <property type="match status" value="1"/>
</dbReference>
<reference evidence="5" key="1">
    <citation type="submission" date="2015-07" db="EMBL/GenBank/DDBJ databases">
        <title>Genome sequencing project for genomic taxonomy and phylogenomics of Bacillus-like bacteria.</title>
        <authorList>
            <person name="Liu B."/>
            <person name="Wang J."/>
            <person name="Zhu Y."/>
            <person name="Liu G."/>
            <person name="Chen Q."/>
            <person name="Chen Z."/>
            <person name="Lan J."/>
            <person name="Che J."/>
            <person name="Ge C."/>
            <person name="Shi H."/>
            <person name="Pan Z."/>
            <person name="Liu X."/>
        </authorList>
    </citation>
    <scope>NUCLEOTIDE SEQUENCE [LARGE SCALE GENOMIC DNA]</scope>
    <source>
        <strain evidence="5">DSM 9887</strain>
    </source>
</reference>
<dbReference type="AlphaFoldDB" id="A0A0K9YX41"/>
<dbReference type="Gene3D" id="2.40.390.10">
    <property type="entry name" value="CV3147-like"/>
    <property type="match status" value="1"/>
</dbReference>
<feature type="domain" description="S-Me-THD N-terminal" evidence="1">
    <location>
        <begin position="14"/>
        <end position="148"/>
    </location>
</feature>
<dbReference type="Gene3D" id="3.40.1610.10">
    <property type="entry name" value="CV3147-like domain"/>
    <property type="match status" value="1"/>
</dbReference>
<dbReference type="STRING" id="54915.ADS79_04330"/>